<feature type="short sequence motif" description="GXGXXG" evidence="4">
    <location>
        <begin position="10"/>
        <end position="15"/>
    </location>
</feature>
<dbReference type="InterPro" id="IPR050301">
    <property type="entry name" value="NTE"/>
</dbReference>
<reference evidence="6" key="1">
    <citation type="submission" date="2020-10" db="EMBL/GenBank/DDBJ databases">
        <authorList>
            <person name="Gilroy R."/>
        </authorList>
    </citation>
    <scope>NUCLEOTIDE SEQUENCE</scope>
    <source>
        <strain evidence="6">F6-4510</strain>
    </source>
</reference>
<evidence type="ECO:0000259" key="5">
    <source>
        <dbReference type="PROSITE" id="PS51635"/>
    </source>
</evidence>
<evidence type="ECO:0000256" key="3">
    <source>
        <dbReference type="ARBA" id="ARBA00023098"/>
    </source>
</evidence>
<keyword evidence="1 4" id="KW-0378">Hydrolase</keyword>
<dbReference type="GO" id="GO:0016042">
    <property type="term" value="P:lipid catabolic process"/>
    <property type="evidence" value="ECO:0007669"/>
    <property type="project" value="UniProtKB-UniRule"/>
</dbReference>
<dbReference type="PANTHER" id="PTHR14226">
    <property type="entry name" value="NEUROPATHY TARGET ESTERASE/SWISS CHEESE D.MELANOGASTER"/>
    <property type="match status" value="1"/>
</dbReference>
<name>A0A9D9H492_9FIRM</name>
<dbReference type="InterPro" id="IPR016035">
    <property type="entry name" value="Acyl_Trfase/lysoPLipase"/>
</dbReference>
<gene>
    <name evidence="6" type="ORF">IAC55_08155</name>
</gene>
<evidence type="ECO:0000313" key="7">
    <source>
        <dbReference type="Proteomes" id="UP000823611"/>
    </source>
</evidence>
<dbReference type="InterPro" id="IPR002641">
    <property type="entry name" value="PNPLA_dom"/>
</dbReference>
<dbReference type="PROSITE" id="PS51635">
    <property type="entry name" value="PNPLA"/>
    <property type="match status" value="1"/>
</dbReference>
<accession>A0A9D9H492</accession>
<feature type="active site" description="Nucleophile" evidence="4">
    <location>
        <position position="39"/>
    </location>
</feature>
<dbReference type="PANTHER" id="PTHR14226:SF25">
    <property type="entry name" value="PHOSPHOESTERASE"/>
    <property type="match status" value="1"/>
</dbReference>
<dbReference type="InterPro" id="IPR045943">
    <property type="entry name" value="DUF6363"/>
</dbReference>
<feature type="short sequence motif" description="DGA/G" evidence="4">
    <location>
        <begin position="161"/>
        <end position="163"/>
    </location>
</feature>
<dbReference type="AlphaFoldDB" id="A0A9D9H492"/>
<dbReference type="Proteomes" id="UP000823611">
    <property type="component" value="Unassembled WGS sequence"/>
</dbReference>
<dbReference type="EMBL" id="JADIMX010000158">
    <property type="protein sequence ID" value="MBO8435274.1"/>
    <property type="molecule type" value="Genomic_DNA"/>
</dbReference>
<feature type="active site" description="Proton acceptor" evidence="4">
    <location>
        <position position="161"/>
    </location>
</feature>
<proteinExistence type="predicted"/>
<evidence type="ECO:0000256" key="2">
    <source>
        <dbReference type="ARBA" id="ARBA00022963"/>
    </source>
</evidence>
<reference evidence="6" key="2">
    <citation type="journal article" date="2021" name="PeerJ">
        <title>Extensive microbial diversity within the chicken gut microbiome revealed by metagenomics and culture.</title>
        <authorList>
            <person name="Gilroy R."/>
            <person name="Ravi A."/>
            <person name="Getino M."/>
            <person name="Pursley I."/>
            <person name="Horton D.L."/>
            <person name="Alikhan N.F."/>
            <person name="Baker D."/>
            <person name="Gharbi K."/>
            <person name="Hall N."/>
            <person name="Watson M."/>
            <person name="Adriaenssens E.M."/>
            <person name="Foster-Nyarko E."/>
            <person name="Jarju S."/>
            <person name="Secka A."/>
            <person name="Antonio M."/>
            <person name="Oren A."/>
            <person name="Chaudhuri R.R."/>
            <person name="La Ragione R."/>
            <person name="Hildebrand F."/>
            <person name="Pallen M.J."/>
        </authorList>
    </citation>
    <scope>NUCLEOTIDE SEQUENCE</scope>
    <source>
        <strain evidence="6">F6-4510</strain>
    </source>
</reference>
<comment type="caution">
    <text evidence="4">Lacks conserved residue(s) required for the propagation of feature annotation.</text>
</comment>
<dbReference type="SUPFAM" id="SSF52151">
    <property type="entry name" value="FabD/lysophospholipase-like"/>
    <property type="match status" value="1"/>
</dbReference>
<dbReference type="CDD" id="cd07208">
    <property type="entry name" value="Pat_hypo_Ecoli_yjju_like"/>
    <property type="match status" value="1"/>
</dbReference>
<organism evidence="6 7">
    <name type="scientific">Candidatus Fimicola merdigallinarum</name>
    <dbReference type="NCBI Taxonomy" id="2840819"/>
    <lineage>
        <taxon>Bacteria</taxon>
        <taxon>Bacillati</taxon>
        <taxon>Bacillota</taxon>
        <taxon>Clostridia</taxon>
        <taxon>Lachnospirales</taxon>
        <taxon>Lachnospiraceae</taxon>
        <taxon>Lachnospiraceae incertae sedis</taxon>
        <taxon>Candidatus Fimicola</taxon>
    </lineage>
</organism>
<dbReference type="InterPro" id="IPR037483">
    <property type="entry name" value="YjjU-like"/>
</dbReference>
<dbReference type="Pfam" id="PF19890">
    <property type="entry name" value="DUF6363"/>
    <property type="match status" value="1"/>
</dbReference>
<comment type="caution">
    <text evidence="6">The sequence shown here is derived from an EMBL/GenBank/DDBJ whole genome shotgun (WGS) entry which is preliminary data.</text>
</comment>
<evidence type="ECO:0000313" key="6">
    <source>
        <dbReference type="EMBL" id="MBO8435274.1"/>
    </source>
</evidence>
<sequence>MKKVGIILEGGGMRGMYTAGVLDFFIKKDLFFPYVCAVSAGACHALTYIAGQKGRDKEMTLKFINDKRYLSFRNLIKTGDIFGFDFIFGELSEKLLPFDFEFFENSPQELAVGVTNCVTGENEYFYKSQCSIEELFKAVRASSSLPFVGKEVVINGKAYMDGGISSSIPIERAIKDGYDYNIVILTRNKGYRKKPSKMTKKISNVKYRNFKGLTKAISDRYKNYNREVELVEKLEKEGKVFVIRPTNPVNVGRIEKDKKKIFEIYKSGYIDTVRQYNKLKKWLDSIDN</sequence>
<keyword evidence="3 4" id="KW-0443">Lipid metabolism</keyword>
<evidence type="ECO:0000256" key="4">
    <source>
        <dbReference type="PROSITE-ProRule" id="PRU01161"/>
    </source>
</evidence>
<feature type="domain" description="PNPLA" evidence="5">
    <location>
        <begin position="6"/>
        <end position="174"/>
    </location>
</feature>
<dbReference type="GO" id="GO:0016787">
    <property type="term" value="F:hydrolase activity"/>
    <property type="evidence" value="ECO:0007669"/>
    <property type="project" value="UniProtKB-UniRule"/>
</dbReference>
<dbReference type="Pfam" id="PF01734">
    <property type="entry name" value="Patatin"/>
    <property type="match status" value="1"/>
</dbReference>
<evidence type="ECO:0000256" key="1">
    <source>
        <dbReference type="ARBA" id="ARBA00022801"/>
    </source>
</evidence>
<keyword evidence="2 4" id="KW-0442">Lipid degradation</keyword>
<dbReference type="Gene3D" id="3.40.1090.10">
    <property type="entry name" value="Cytosolic phospholipase A2 catalytic domain"/>
    <property type="match status" value="2"/>
</dbReference>
<protein>
    <submittedName>
        <fullName evidence="6">Patatin family protein</fullName>
    </submittedName>
</protein>